<feature type="transmembrane region" description="Helical" evidence="5">
    <location>
        <begin position="356"/>
        <end position="375"/>
    </location>
</feature>
<organism evidence="7 8">
    <name type="scientific">Conidiobolus coronatus (strain ATCC 28846 / CBS 209.66 / NRRL 28638)</name>
    <name type="common">Delacroixia coronata</name>
    <dbReference type="NCBI Taxonomy" id="796925"/>
    <lineage>
        <taxon>Eukaryota</taxon>
        <taxon>Fungi</taxon>
        <taxon>Fungi incertae sedis</taxon>
        <taxon>Zoopagomycota</taxon>
        <taxon>Entomophthoromycotina</taxon>
        <taxon>Entomophthoromycetes</taxon>
        <taxon>Entomophthorales</taxon>
        <taxon>Ancylistaceae</taxon>
        <taxon>Conidiobolus</taxon>
    </lineage>
</organism>
<dbReference type="Pfam" id="PF03151">
    <property type="entry name" value="TPT"/>
    <property type="match status" value="1"/>
</dbReference>
<dbReference type="AlphaFoldDB" id="A0A137NY41"/>
<protein>
    <submittedName>
        <fullName evidence="7">TPT-domain-containing protein</fullName>
    </submittedName>
</protein>
<dbReference type="STRING" id="796925.A0A137NY41"/>
<feature type="transmembrane region" description="Helical" evidence="5">
    <location>
        <begin position="72"/>
        <end position="92"/>
    </location>
</feature>
<evidence type="ECO:0000256" key="1">
    <source>
        <dbReference type="ARBA" id="ARBA00004141"/>
    </source>
</evidence>
<dbReference type="OrthoDB" id="18894at2759"/>
<dbReference type="GO" id="GO:0016020">
    <property type="term" value="C:membrane"/>
    <property type="evidence" value="ECO:0007669"/>
    <property type="project" value="UniProtKB-SubCell"/>
</dbReference>
<keyword evidence="4 5" id="KW-0472">Membrane</keyword>
<feature type="transmembrane region" description="Helical" evidence="5">
    <location>
        <begin position="171"/>
        <end position="191"/>
    </location>
</feature>
<keyword evidence="8" id="KW-1185">Reference proteome</keyword>
<gene>
    <name evidence="7" type="ORF">CONCODRAFT_10183</name>
</gene>
<feature type="transmembrane region" description="Helical" evidence="5">
    <location>
        <begin position="328"/>
        <end position="350"/>
    </location>
</feature>
<evidence type="ECO:0000313" key="8">
    <source>
        <dbReference type="Proteomes" id="UP000070444"/>
    </source>
</evidence>
<dbReference type="PANTHER" id="PTHR11132">
    <property type="entry name" value="SOLUTE CARRIER FAMILY 35"/>
    <property type="match status" value="1"/>
</dbReference>
<keyword evidence="2 5" id="KW-0812">Transmembrane</keyword>
<evidence type="ECO:0000256" key="5">
    <source>
        <dbReference type="SAM" id="Phobius"/>
    </source>
</evidence>
<feature type="transmembrane region" description="Helical" evidence="5">
    <location>
        <begin position="295"/>
        <end position="316"/>
    </location>
</feature>
<dbReference type="InterPro" id="IPR050186">
    <property type="entry name" value="TPT_transporter"/>
</dbReference>
<sequence>MSKTINSTTPITTGNSNTNYYIQDPGEEEFDLLDELSEDEFEFQRQNYQKPSLWNRLKGSLKPKKPVLTKDTCVVVFLICSWYVFSFSLSVYNKWMFGKDHLNLHFPLLVTSTHMIMQFILSLTTITLIPSLRPSKLPKLKEYSTKVLPCGVATSLDIGLSNLSFKTLTLSFYTMCKSSSLAFVLLFAFLFKLEQPTWRLIGIIAIITAGVLLMVLDEAEFDLTGFIEVMIATMCGGLRWSLTQILLQKESLGMTNPAASLVFLTPIMFFSLIILSGPIEKPWELFYLPQFFGTFWVSLRTLGYMSIGGVLAFCMVMSEFALISKTSVITLSVAGIFKEVLTLMLSGAIFGDKFSVVNITGLIIALFGIFLYNVLKFNSGNSGHHGHGGGSSKFDPLQLDEDHHLDEYERLAPNTAPGMNMAPFIPPKSRHSLDDIVLQTRSPQN</sequence>
<dbReference type="InterPro" id="IPR037185">
    <property type="entry name" value="EmrE-like"/>
</dbReference>
<comment type="subcellular location">
    <subcellularLocation>
        <location evidence="1">Membrane</location>
        <topology evidence="1">Multi-pass membrane protein</topology>
    </subcellularLocation>
</comment>
<evidence type="ECO:0000313" key="7">
    <source>
        <dbReference type="EMBL" id="KXN67696.1"/>
    </source>
</evidence>
<accession>A0A137NY41</accession>
<evidence type="ECO:0000259" key="6">
    <source>
        <dbReference type="Pfam" id="PF03151"/>
    </source>
</evidence>
<dbReference type="Proteomes" id="UP000070444">
    <property type="component" value="Unassembled WGS sequence"/>
</dbReference>
<dbReference type="InterPro" id="IPR004853">
    <property type="entry name" value="Sugar_P_trans_dom"/>
</dbReference>
<feature type="transmembrane region" description="Helical" evidence="5">
    <location>
        <begin position="223"/>
        <end position="242"/>
    </location>
</feature>
<dbReference type="OMA" id="WLMKSFP"/>
<evidence type="ECO:0000256" key="3">
    <source>
        <dbReference type="ARBA" id="ARBA00022989"/>
    </source>
</evidence>
<dbReference type="EMBL" id="KQ964618">
    <property type="protein sequence ID" value="KXN67696.1"/>
    <property type="molecule type" value="Genomic_DNA"/>
</dbReference>
<evidence type="ECO:0000256" key="4">
    <source>
        <dbReference type="ARBA" id="ARBA00023136"/>
    </source>
</evidence>
<keyword evidence="3 5" id="KW-1133">Transmembrane helix</keyword>
<dbReference type="SUPFAM" id="SSF103481">
    <property type="entry name" value="Multidrug resistance efflux transporter EmrE"/>
    <property type="match status" value="1"/>
</dbReference>
<proteinExistence type="predicted"/>
<feature type="transmembrane region" description="Helical" evidence="5">
    <location>
        <begin position="198"/>
        <end position="217"/>
    </location>
</feature>
<reference evidence="7 8" key="1">
    <citation type="journal article" date="2015" name="Genome Biol. Evol.">
        <title>Phylogenomic analyses indicate that early fungi evolved digesting cell walls of algal ancestors of land plants.</title>
        <authorList>
            <person name="Chang Y."/>
            <person name="Wang S."/>
            <person name="Sekimoto S."/>
            <person name="Aerts A.L."/>
            <person name="Choi C."/>
            <person name="Clum A."/>
            <person name="LaButti K.M."/>
            <person name="Lindquist E.A."/>
            <person name="Yee Ngan C."/>
            <person name="Ohm R.A."/>
            <person name="Salamov A.A."/>
            <person name="Grigoriev I.V."/>
            <person name="Spatafora J.W."/>
            <person name="Berbee M.L."/>
        </authorList>
    </citation>
    <scope>NUCLEOTIDE SEQUENCE [LARGE SCALE GENOMIC DNA]</scope>
    <source>
        <strain evidence="7 8">NRRL 28638</strain>
    </source>
</reference>
<feature type="transmembrane region" description="Helical" evidence="5">
    <location>
        <begin position="104"/>
        <end position="126"/>
    </location>
</feature>
<name>A0A137NY41_CONC2</name>
<feature type="domain" description="Sugar phosphate transporter" evidence="6">
    <location>
        <begin position="75"/>
        <end position="373"/>
    </location>
</feature>
<feature type="transmembrane region" description="Helical" evidence="5">
    <location>
        <begin position="254"/>
        <end position="275"/>
    </location>
</feature>
<evidence type="ECO:0000256" key="2">
    <source>
        <dbReference type="ARBA" id="ARBA00022692"/>
    </source>
</evidence>